<gene>
    <name evidence="1" type="ORF">S03H2_10689</name>
</gene>
<name>X1FWY7_9ZZZZ</name>
<comment type="caution">
    <text evidence="1">The sequence shown here is derived from an EMBL/GenBank/DDBJ whole genome shotgun (WGS) entry which is preliminary data.</text>
</comment>
<protein>
    <submittedName>
        <fullName evidence="1">Uncharacterized protein</fullName>
    </submittedName>
</protein>
<organism evidence="1">
    <name type="scientific">marine sediment metagenome</name>
    <dbReference type="NCBI Taxonomy" id="412755"/>
    <lineage>
        <taxon>unclassified sequences</taxon>
        <taxon>metagenomes</taxon>
        <taxon>ecological metagenomes</taxon>
    </lineage>
</organism>
<reference evidence="1" key="1">
    <citation type="journal article" date="2014" name="Front. Microbiol.">
        <title>High frequency of phylogenetically diverse reductive dehalogenase-homologous genes in deep subseafloor sedimentary metagenomes.</title>
        <authorList>
            <person name="Kawai M."/>
            <person name="Futagami T."/>
            <person name="Toyoda A."/>
            <person name="Takaki Y."/>
            <person name="Nishi S."/>
            <person name="Hori S."/>
            <person name="Arai W."/>
            <person name="Tsubouchi T."/>
            <person name="Morono Y."/>
            <person name="Uchiyama I."/>
            <person name="Ito T."/>
            <person name="Fujiyama A."/>
            <person name="Inagaki F."/>
            <person name="Takami H."/>
        </authorList>
    </citation>
    <scope>NUCLEOTIDE SEQUENCE</scope>
    <source>
        <strain evidence="1">Expedition CK06-06</strain>
    </source>
</reference>
<dbReference type="AlphaFoldDB" id="X1FWY7"/>
<proteinExistence type="predicted"/>
<evidence type="ECO:0000313" key="1">
    <source>
        <dbReference type="EMBL" id="GAH37060.1"/>
    </source>
</evidence>
<dbReference type="EMBL" id="BARU01005487">
    <property type="protein sequence ID" value="GAH37060.1"/>
    <property type="molecule type" value="Genomic_DNA"/>
</dbReference>
<sequence>MGSEGAKEFTAIILKIDGQEFTLDKTEVSHLDGIIIAVYDFMVDPFDAALMGGAIRAAETPDLG</sequence>
<accession>X1FWY7</accession>